<dbReference type="OrthoDB" id="3527108at2759"/>
<evidence type="ECO:0000313" key="2">
    <source>
        <dbReference type="Proteomes" id="UP000054342"/>
    </source>
</evidence>
<dbReference type="RefSeq" id="XP_013317084.1">
    <property type="nucleotide sequence ID" value="XM_013461630.1"/>
</dbReference>
<dbReference type="SUPFAM" id="SSF53448">
    <property type="entry name" value="Nucleotide-diphospho-sugar transferases"/>
    <property type="match status" value="1"/>
</dbReference>
<keyword evidence="2" id="KW-1185">Reference proteome</keyword>
<gene>
    <name evidence="1" type="ORF">PV05_05159</name>
</gene>
<dbReference type="InterPro" id="IPR029044">
    <property type="entry name" value="Nucleotide-diphossugar_trans"/>
</dbReference>
<dbReference type="GeneID" id="25327067"/>
<dbReference type="AlphaFoldDB" id="A0A0D2EP68"/>
<dbReference type="Proteomes" id="UP000054342">
    <property type="component" value="Unassembled WGS sequence"/>
</dbReference>
<reference evidence="1 2" key="1">
    <citation type="submission" date="2015-01" db="EMBL/GenBank/DDBJ databases">
        <title>The Genome Sequence of Exophiala xenobiotica CBS118157.</title>
        <authorList>
            <consortium name="The Broad Institute Genomics Platform"/>
            <person name="Cuomo C."/>
            <person name="de Hoog S."/>
            <person name="Gorbushina A."/>
            <person name="Stielow B."/>
            <person name="Teixiera M."/>
            <person name="Abouelleil A."/>
            <person name="Chapman S.B."/>
            <person name="Priest M."/>
            <person name="Young S.K."/>
            <person name="Wortman J."/>
            <person name="Nusbaum C."/>
            <person name="Birren B."/>
        </authorList>
    </citation>
    <scope>NUCLEOTIDE SEQUENCE [LARGE SCALE GENOMIC DNA]</scope>
    <source>
        <strain evidence="1 2">CBS 118157</strain>
    </source>
</reference>
<dbReference type="STRING" id="348802.A0A0D2EP68"/>
<dbReference type="EMBL" id="KN847319">
    <property type="protein sequence ID" value="KIW56500.1"/>
    <property type="molecule type" value="Genomic_DNA"/>
</dbReference>
<dbReference type="HOGENOM" id="CLU_1348948_0_0_1"/>
<sequence>MLQQTVLSYIAAGWPREDIIVVDNSGTMDANSLGLLTSKNPFFLDYELFRLRYGVSILQTPTLLSFAQLMNFYLRVSMAHGWRYFFWSHMDVAILSDEDAKPYKSFYTRVLEILTDLRISALNVDIPNGDKWAIKYFTYDWLTLVNVPAWRKIGIWDPFIPYYATDCDAYSRIVLNGLTKDDVRAGRIFDLPDAIKDLEHKLF</sequence>
<protein>
    <submittedName>
        <fullName evidence="1">Uncharacterized protein</fullName>
    </submittedName>
</protein>
<name>A0A0D2EP68_9EURO</name>
<accession>A0A0D2EP68</accession>
<proteinExistence type="predicted"/>
<organism evidence="1 2">
    <name type="scientific">Exophiala xenobiotica</name>
    <dbReference type="NCBI Taxonomy" id="348802"/>
    <lineage>
        <taxon>Eukaryota</taxon>
        <taxon>Fungi</taxon>
        <taxon>Dikarya</taxon>
        <taxon>Ascomycota</taxon>
        <taxon>Pezizomycotina</taxon>
        <taxon>Eurotiomycetes</taxon>
        <taxon>Chaetothyriomycetidae</taxon>
        <taxon>Chaetothyriales</taxon>
        <taxon>Herpotrichiellaceae</taxon>
        <taxon>Exophiala</taxon>
    </lineage>
</organism>
<evidence type="ECO:0000313" key="1">
    <source>
        <dbReference type="EMBL" id="KIW56500.1"/>
    </source>
</evidence>